<keyword evidence="2" id="KW-1185">Reference proteome</keyword>
<name>A0A095SKE1_9GAMM</name>
<dbReference type="InterPro" id="IPR011042">
    <property type="entry name" value="6-blade_b-propeller_TolB-like"/>
</dbReference>
<organism evidence="1 2">
    <name type="scientific">Alcanivorax nanhaiticus</name>
    <dbReference type="NCBI Taxonomy" id="1177154"/>
    <lineage>
        <taxon>Bacteria</taxon>
        <taxon>Pseudomonadati</taxon>
        <taxon>Pseudomonadota</taxon>
        <taxon>Gammaproteobacteria</taxon>
        <taxon>Oceanospirillales</taxon>
        <taxon>Alcanivoracaceae</taxon>
        <taxon>Alcanivorax</taxon>
    </lineage>
</organism>
<reference evidence="1 2" key="1">
    <citation type="submission" date="2012-09" db="EMBL/GenBank/DDBJ databases">
        <title>Genome Sequence of alkane-degrading Bacterium Alcanivorax sp. 19-m-6.</title>
        <authorList>
            <person name="Lai Q."/>
            <person name="Shao Z."/>
        </authorList>
    </citation>
    <scope>NUCLEOTIDE SEQUENCE [LARGE SCALE GENOMIC DNA]</scope>
    <source>
        <strain evidence="1 2">19-m-6</strain>
    </source>
</reference>
<accession>A0A095SKE1</accession>
<evidence type="ECO:0000313" key="1">
    <source>
        <dbReference type="EMBL" id="KGD65096.1"/>
    </source>
</evidence>
<evidence type="ECO:0000313" key="2">
    <source>
        <dbReference type="Proteomes" id="UP000029444"/>
    </source>
</evidence>
<protein>
    <submittedName>
        <fullName evidence="1">Periplasmic component of the Tol biopolymer transport system-like protein</fullName>
    </submittedName>
</protein>
<sequence length="285" mass="31139">MKSTAFENEGVGIEGVVGYWRTKDARYFEVVILDLFSGDKTVVEFPSIPSDVQVMEDGRLLTAIKKRNEKGWLSELCIFDIDIGRCESGFSNGGYSLFGPDLHEDSVVYYSKENGGLSIKKARLGTGEVDYLDCPDHNCSHPSWSDDGDKIAYIVGDTRVSVYDVLTGKNDVINVVDGEGVLTGVDFSEGKNGEVLVFSFIEGDFSDSMRSKIISLDLRGVGDKVVLELNGRVLGISGTNVEGGVIALIGDRMNSQNLFFYNLDDGKRVIVSDPDWIAGPASWSE</sequence>
<gene>
    <name evidence="1" type="ORF">Y5S_01530</name>
</gene>
<dbReference type="Proteomes" id="UP000029444">
    <property type="component" value="Unassembled WGS sequence"/>
</dbReference>
<proteinExistence type="predicted"/>
<dbReference type="EMBL" id="ARXV01000005">
    <property type="protein sequence ID" value="KGD65096.1"/>
    <property type="molecule type" value="Genomic_DNA"/>
</dbReference>
<dbReference type="AlphaFoldDB" id="A0A095SKE1"/>
<dbReference type="Gene3D" id="2.120.10.30">
    <property type="entry name" value="TolB, C-terminal domain"/>
    <property type="match status" value="1"/>
</dbReference>
<dbReference type="SUPFAM" id="SSF82171">
    <property type="entry name" value="DPP6 N-terminal domain-like"/>
    <property type="match status" value="1"/>
</dbReference>
<dbReference type="PATRIC" id="fig|1177154.3.peg.1562"/>
<dbReference type="STRING" id="1177154.Y5S_01530"/>
<comment type="caution">
    <text evidence="1">The sequence shown here is derived from an EMBL/GenBank/DDBJ whole genome shotgun (WGS) entry which is preliminary data.</text>
</comment>